<dbReference type="InterPro" id="IPR043324">
    <property type="entry name" value="PH_PLEKHG1_G2_G3"/>
</dbReference>
<dbReference type="Proteomes" id="UP001307889">
    <property type="component" value="Chromosome 1"/>
</dbReference>
<dbReference type="InterPro" id="IPR001849">
    <property type="entry name" value="PH_domain"/>
</dbReference>
<evidence type="ECO:0000313" key="6">
    <source>
        <dbReference type="EMBL" id="BES88406.1"/>
    </source>
</evidence>
<feature type="compositionally biased region" description="Pro residues" evidence="3">
    <location>
        <begin position="84"/>
        <end position="100"/>
    </location>
</feature>
<dbReference type="PROSITE" id="PS50003">
    <property type="entry name" value="PH_DOMAIN"/>
    <property type="match status" value="1"/>
</dbReference>
<dbReference type="InterPro" id="IPR011993">
    <property type="entry name" value="PH-like_dom_sf"/>
</dbReference>
<feature type="domain" description="PH" evidence="4">
    <location>
        <begin position="398"/>
        <end position="498"/>
    </location>
</feature>
<dbReference type="EMBL" id="AP028909">
    <property type="protein sequence ID" value="BES88406.1"/>
    <property type="molecule type" value="Genomic_DNA"/>
</dbReference>
<evidence type="ECO:0000313" key="7">
    <source>
        <dbReference type="Proteomes" id="UP001307889"/>
    </source>
</evidence>
<proteinExistence type="predicted"/>
<feature type="region of interest" description="Disordered" evidence="3">
    <location>
        <begin position="54"/>
        <end position="129"/>
    </location>
</feature>
<evidence type="ECO:0000256" key="1">
    <source>
        <dbReference type="ARBA" id="ARBA00022553"/>
    </source>
</evidence>
<keyword evidence="2" id="KW-0344">Guanine-nucleotide releasing factor</keyword>
<sequence length="1156" mass="128047">MAETACPLAISRETVSGSLEGFSGTTTAEDLVPTLLSMYDTLIGRPSAVQEALAPSRGANGSSLEAAPSADCGVGDWTAGAADSPPPQRRPREPPPPPPKSTVTRPLSVTSIASSSSSSSSSVTSSCSGRRRLPSKAYLASIESLDDSEDEPPSCRVSKAGSQVSEDSGVCSPCSFISSPSPPHTKPRYCDPHLSYMDRVVMEIIETEGVYVADLRQVILGYIERLENSSELTEKQMSDLFGNLRQIYTFNSAFLKELEQCGLDPVKVARIFVKNNSGFSIYTEYCTNYPRTVSMLTELMRQESSVRVFRERQAALQHTLPLGSYLLKPVQRILKYHLLLNNIVKNSAPDLDGFGDVVDALSTMTAIAHHINEMKRKHEHAVRVQEIQSLLLGWQGEDLTTYGELCAEGTFRMSGAKALRHAFLFDKILLITKKKEEGLLGYKAHIMCSNLMLIESVPGEPLSFHVLPFDNPRHQYTLQARSLEQKREWALQLKRVILENYNAVIPSHARQLVMELGQNRTDDEIMAEKATPKRQHSAPEYLERRKQERDRRKSETGLRARLRTRSRKTDLLSTKVQQRREQLRRMSQHQNEESNGVPADNKQEQGGMFSQTSEGENVSAETSVEQSSENGSMELHISEADLSSEQPSPQVEKKKTIEEIVSQLLMQNKEFQRVLKKQRHITARRHRVETSDEEDEGSGGIPHSRSTRSLSTQREGDYDNLQNVWESARCLESTSLKRAQSFTSQVYEEHSSTDVSLSGSQMSFDGPTSPAVWLKQQRQHLAIPTPGSLKAGSLPRGFQLGTPDWHRARISPDRPFTIASDKAQELNLEDMQRYCDSQHDQLVARHRFPLPDDTTEEDSTPDASTQHLNVHPEYKIYRPSLTKATLKQVISSVSSKLANLRLSSETLDEVDDSQRTNKLMTAFAKTFVKKKTDESSAPFYKQGSSALGARIAQGSETSDYADPRTLFPNITNSKKAASLLGIRPYSVLSLVSNLTSSSSSGYAASNSSKCPKGGDTVEEADSDGSADSYYERSFEAIESTMLNDVCRDSAIFSDPEETFAIDTIVTKVRKKKVPPPVPEKPPSLRWRPPIDPPLPTGTHFPASPSPLNSPGQDSSSPCHLDDEYDSSSVASTVIDTTTTKGWVKHVIGKIQGDAIA</sequence>
<dbReference type="SUPFAM" id="SSF48065">
    <property type="entry name" value="DBL homology domain (DH-domain)"/>
    <property type="match status" value="1"/>
</dbReference>
<dbReference type="PROSITE" id="PS50010">
    <property type="entry name" value="DH_2"/>
    <property type="match status" value="1"/>
</dbReference>
<feature type="compositionally biased region" description="Polar residues" evidence="3">
    <location>
        <begin position="1105"/>
        <end position="1117"/>
    </location>
</feature>
<feature type="region of interest" description="Disordered" evidence="3">
    <location>
        <begin position="525"/>
        <end position="632"/>
    </location>
</feature>
<feature type="domain" description="DH" evidence="5">
    <location>
        <begin position="196"/>
        <end position="374"/>
    </location>
</feature>
<reference evidence="6 7" key="1">
    <citation type="submission" date="2023-09" db="EMBL/GenBank/DDBJ databases">
        <title>Nesidiocoris tenuis whole genome shotgun sequence.</title>
        <authorList>
            <person name="Shibata T."/>
            <person name="Shimoda M."/>
            <person name="Kobayashi T."/>
            <person name="Uehara T."/>
        </authorList>
    </citation>
    <scope>NUCLEOTIDE SEQUENCE [LARGE SCALE GENOMIC DNA]</scope>
    <source>
        <strain evidence="6 7">Japan</strain>
    </source>
</reference>
<dbReference type="Gene3D" id="1.20.900.10">
    <property type="entry name" value="Dbl homology (DH) domain"/>
    <property type="match status" value="1"/>
</dbReference>
<dbReference type="SUPFAM" id="SSF50729">
    <property type="entry name" value="PH domain-like"/>
    <property type="match status" value="1"/>
</dbReference>
<feature type="compositionally biased region" description="Low complexity" evidence="3">
    <location>
        <begin position="108"/>
        <end position="128"/>
    </location>
</feature>
<feature type="compositionally biased region" description="Polar residues" evidence="3">
    <location>
        <begin position="608"/>
        <end position="631"/>
    </location>
</feature>
<dbReference type="InterPro" id="IPR055251">
    <property type="entry name" value="SOS1_NGEF_PH"/>
</dbReference>
<evidence type="ECO:0000259" key="5">
    <source>
        <dbReference type="PROSITE" id="PS50010"/>
    </source>
</evidence>
<dbReference type="CDD" id="cd00160">
    <property type="entry name" value="RhoGEF"/>
    <property type="match status" value="1"/>
</dbReference>
<keyword evidence="7" id="KW-1185">Reference proteome</keyword>
<dbReference type="SMART" id="SM00325">
    <property type="entry name" value="RhoGEF"/>
    <property type="match status" value="1"/>
</dbReference>
<keyword evidence="1" id="KW-0597">Phosphoprotein</keyword>
<organism evidence="6 7">
    <name type="scientific">Nesidiocoris tenuis</name>
    <dbReference type="NCBI Taxonomy" id="355587"/>
    <lineage>
        <taxon>Eukaryota</taxon>
        <taxon>Metazoa</taxon>
        <taxon>Ecdysozoa</taxon>
        <taxon>Arthropoda</taxon>
        <taxon>Hexapoda</taxon>
        <taxon>Insecta</taxon>
        <taxon>Pterygota</taxon>
        <taxon>Neoptera</taxon>
        <taxon>Paraneoptera</taxon>
        <taxon>Hemiptera</taxon>
        <taxon>Heteroptera</taxon>
        <taxon>Panheteroptera</taxon>
        <taxon>Cimicomorpha</taxon>
        <taxon>Miridae</taxon>
        <taxon>Dicyphina</taxon>
        <taxon>Nesidiocoris</taxon>
    </lineage>
</organism>
<protein>
    <submittedName>
        <fullName evidence="6">RhoGEF domain</fullName>
    </submittedName>
</protein>
<name>A0ABN7A803_9HEMI</name>
<dbReference type="CDD" id="cd13243">
    <property type="entry name" value="PH_PLEKHG1_G2_G3"/>
    <property type="match status" value="1"/>
</dbReference>
<dbReference type="Pfam" id="PF22697">
    <property type="entry name" value="SOS1_NGEF_PH"/>
    <property type="match status" value="1"/>
</dbReference>
<dbReference type="Pfam" id="PF00621">
    <property type="entry name" value="RhoGEF"/>
    <property type="match status" value="1"/>
</dbReference>
<accession>A0ABN7A803</accession>
<gene>
    <name evidence="6" type="ORF">NTJ_01212</name>
</gene>
<feature type="region of interest" description="Disordered" evidence="3">
    <location>
        <begin position="1070"/>
        <end position="1124"/>
    </location>
</feature>
<feature type="region of interest" description="Disordered" evidence="3">
    <location>
        <begin position="143"/>
        <end position="166"/>
    </location>
</feature>
<dbReference type="Gene3D" id="2.30.29.30">
    <property type="entry name" value="Pleckstrin-homology domain (PH domain)/Phosphotyrosine-binding domain (PTB)"/>
    <property type="match status" value="1"/>
</dbReference>
<evidence type="ECO:0000256" key="3">
    <source>
        <dbReference type="SAM" id="MobiDB-lite"/>
    </source>
</evidence>
<dbReference type="InterPro" id="IPR001331">
    <property type="entry name" value="GDS_CDC24_CS"/>
</dbReference>
<dbReference type="PROSITE" id="PS00741">
    <property type="entry name" value="DH_1"/>
    <property type="match status" value="1"/>
</dbReference>
<evidence type="ECO:0000259" key="4">
    <source>
        <dbReference type="PROSITE" id="PS50003"/>
    </source>
</evidence>
<feature type="compositionally biased region" description="Basic and acidic residues" evidence="3">
    <location>
        <begin position="541"/>
        <end position="558"/>
    </location>
</feature>
<feature type="compositionally biased region" description="Low complexity" evidence="3">
    <location>
        <begin position="998"/>
        <end position="1008"/>
    </location>
</feature>
<dbReference type="InterPro" id="IPR035899">
    <property type="entry name" value="DBL_dom_sf"/>
</dbReference>
<dbReference type="PANTHER" id="PTHR45924">
    <property type="entry name" value="FI17866P1"/>
    <property type="match status" value="1"/>
</dbReference>
<feature type="region of interest" description="Disordered" evidence="3">
    <location>
        <begin position="998"/>
        <end position="1026"/>
    </location>
</feature>
<feature type="region of interest" description="Disordered" evidence="3">
    <location>
        <begin position="681"/>
        <end position="716"/>
    </location>
</feature>
<dbReference type="SMART" id="SM00233">
    <property type="entry name" value="PH"/>
    <property type="match status" value="1"/>
</dbReference>
<dbReference type="InterPro" id="IPR000219">
    <property type="entry name" value="DH_dom"/>
</dbReference>
<evidence type="ECO:0000256" key="2">
    <source>
        <dbReference type="ARBA" id="ARBA00022658"/>
    </source>
</evidence>
<dbReference type="PANTHER" id="PTHR45924:SF2">
    <property type="entry name" value="FI17866P1"/>
    <property type="match status" value="1"/>
</dbReference>